<dbReference type="AlphaFoldDB" id="A0A4R2LEC4"/>
<dbReference type="Proteomes" id="UP000295600">
    <property type="component" value="Unassembled WGS sequence"/>
</dbReference>
<comment type="caution">
    <text evidence="2">The sequence shown here is derived from an EMBL/GenBank/DDBJ whole genome shotgun (WGS) entry which is preliminary data.</text>
</comment>
<organism evidence="2 3">
    <name type="scientific">Prevotella heparinolytica</name>
    <dbReference type="NCBI Taxonomy" id="28113"/>
    <lineage>
        <taxon>Bacteria</taxon>
        <taxon>Pseudomonadati</taxon>
        <taxon>Bacteroidota</taxon>
        <taxon>Bacteroidia</taxon>
        <taxon>Bacteroidales</taxon>
        <taxon>Bacteroidaceae</taxon>
        <taxon>Bacteroides</taxon>
    </lineage>
</organism>
<name>A0A4R2LEC4_9BACE</name>
<accession>A0A4R2LEC4</accession>
<gene>
    <name evidence="2" type="ORF">EV202_1343</name>
</gene>
<sequence length="41" mass="4648">MSGLIQSLLKLPPYLLALYIIGAAFVTIFAVWLFVPRKNRI</sequence>
<keyword evidence="1" id="KW-0472">Membrane</keyword>
<dbReference type="EMBL" id="SLXB01000034">
    <property type="protein sequence ID" value="TCO87143.1"/>
    <property type="molecule type" value="Genomic_DNA"/>
</dbReference>
<evidence type="ECO:0000313" key="2">
    <source>
        <dbReference type="EMBL" id="TCO87143.1"/>
    </source>
</evidence>
<reference evidence="2 3" key="1">
    <citation type="submission" date="2019-03" db="EMBL/GenBank/DDBJ databases">
        <title>Genomic Encyclopedia of Type Strains, Phase IV (KMG-IV): sequencing the most valuable type-strain genomes for metagenomic binning, comparative biology and taxonomic classification.</title>
        <authorList>
            <person name="Goeker M."/>
        </authorList>
    </citation>
    <scope>NUCLEOTIDE SEQUENCE [LARGE SCALE GENOMIC DNA]</scope>
    <source>
        <strain evidence="2 3">DSM 23917</strain>
    </source>
</reference>
<evidence type="ECO:0000256" key="1">
    <source>
        <dbReference type="SAM" id="Phobius"/>
    </source>
</evidence>
<evidence type="ECO:0000313" key="3">
    <source>
        <dbReference type="Proteomes" id="UP000295600"/>
    </source>
</evidence>
<proteinExistence type="predicted"/>
<protein>
    <submittedName>
        <fullName evidence="2">Uncharacterized protein</fullName>
    </submittedName>
</protein>
<feature type="transmembrane region" description="Helical" evidence="1">
    <location>
        <begin position="14"/>
        <end position="35"/>
    </location>
</feature>
<keyword evidence="1" id="KW-0812">Transmembrane</keyword>
<keyword evidence="1" id="KW-1133">Transmembrane helix</keyword>